<dbReference type="Pfam" id="PF02441">
    <property type="entry name" value="Flavoprotein"/>
    <property type="match status" value="1"/>
</dbReference>
<dbReference type="InterPro" id="IPR003382">
    <property type="entry name" value="Flavoprotein"/>
</dbReference>
<feature type="binding site" evidence="5">
    <location>
        <position position="169"/>
    </location>
    <ligand>
        <name>dimethylallyl phosphate</name>
        <dbReference type="ChEBI" id="CHEBI:88052"/>
    </ligand>
</feature>
<dbReference type="RefSeq" id="WP_072334270.1">
    <property type="nucleotide sequence ID" value="NZ_CALJDE010000008.1"/>
</dbReference>
<comment type="caution">
    <text evidence="5">Lacks conserved residue(s) required for the propagation of feature annotation.</text>
</comment>
<keyword evidence="8" id="KW-1185">Reference proteome</keyword>
<reference evidence="8" key="1">
    <citation type="submission" date="2016-10" db="EMBL/GenBank/DDBJ databases">
        <authorList>
            <person name="Wegmann U."/>
        </authorList>
    </citation>
    <scope>NUCLEOTIDE SEQUENCE [LARGE SCALE GENOMIC DNA]</scope>
</reference>
<dbReference type="Gene3D" id="3.40.50.1950">
    <property type="entry name" value="Flavin prenyltransferase-like"/>
    <property type="match status" value="1"/>
</dbReference>
<dbReference type="HAMAP" id="MF_01984">
    <property type="entry name" value="ubiX_pad"/>
    <property type="match status" value="1"/>
</dbReference>
<proteinExistence type="inferred from homology"/>
<feature type="binding site" evidence="5">
    <location>
        <position position="37"/>
    </location>
    <ligand>
        <name>FMN</name>
        <dbReference type="ChEBI" id="CHEBI:58210"/>
    </ligand>
</feature>
<comment type="catalytic activity">
    <reaction evidence="5">
        <text>dimethylallyl phosphate + FMNH2 = prenylated FMNH2 + phosphate</text>
        <dbReference type="Rhea" id="RHEA:37743"/>
        <dbReference type="ChEBI" id="CHEBI:43474"/>
        <dbReference type="ChEBI" id="CHEBI:57618"/>
        <dbReference type="ChEBI" id="CHEBI:87467"/>
        <dbReference type="ChEBI" id="CHEBI:88052"/>
        <dbReference type="EC" id="2.5.1.129"/>
    </reaction>
</comment>
<dbReference type="SUPFAM" id="SSF52507">
    <property type="entry name" value="Homo-oligomeric flavin-containing Cys decarboxylases, HFCD"/>
    <property type="match status" value="1"/>
</dbReference>
<organism evidence="7 8">
    <name type="scientific">Desulfovibrio piger</name>
    <dbReference type="NCBI Taxonomy" id="901"/>
    <lineage>
        <taxon>Bacteria</taxon>
        <taxon>Pseudomonadati</taxon>
        <taxon>Thermodesulfobacteriota</taxon>
        <taxon>Desulfovibrionia</taxon>
        <taxon>Desulfovibrionales</taxon>
        <taxon>Desulfovibrionaceae</taxon>
        <taxon>Desulfovibrio</taxon>
    </lineage>
</organism>
<keyword evidence="7" id="KW-0456">Lyase</keyword>
<evidence type="ECO:0000259" key="6">
    <source>
        <dbReference type="Pfam" id="PF02441"/>
    </source>
</evidence>
<dbReference type="InterPro" id="IPR036551">
    <property type="entry name" value="Flavin_trans-like"/>
</dbReference>
<comment type="similarity">
    <text evidence="5">Belongs to the UbiX/PAD1 family.</text>
</comment>
<dbReference type="KEGG" id="dpg:DESPIGER_1186"/>
<evidence type="ECO:0000256" key="1">
    <source>
        <dbReference type="ARBA" id="ARBA00022602"/>
    </source>
</evidence>
<evidence type="ECO:0000256" key="4">
    <source>
        <dbReference type="ARBA" id="ARBA00022679"/>
    </source>
</evidence>
<gene>
    <name evidence="5" type="primary">ubiX</name>
    <name evidence="7" type="ORF">DESPIGER_1186</name>
</gene>
<accession>A0A1K1LHU3</accession>
<keyword evidence="2 5" id="KW-0285">Flavoprotein</keyword>
<sequence length="188" mass="20558">MKRLIVGVSGASAMPLTACLLQNLHYLADVEVHLIVSPGAERVLQHECHCKADSFRAYAHTVYDAADMAAGPSSGSWHHDGMIICPCSMSSLASIASGAGMNLLHRAADVTLKEGRKLIIVPRETPLNVIHIENMHRLAMAGAVLMPFMPAFYVLPQNIEDILVHFCGRILDQMGLENGLVKRWHNNL</sequence>
<feature type="binding site" evidence="5">
    <location>
        <position position="153"/>
    </location>
    <ligand>
        <name>dimethylallyl phosphate</name>
        <dbReference type="ChEBI" id="CHEBI:88052"/>
    </ligand>
</feature>
<evidence type="ECO:0000313" key="7">
    <source>
        <dbReference type="EMBL" id="SFV73038.1"/>
    </source>
</evidence>
<feature type="binding site" evidence="5">
    <location>
        <position position="123"/>
    </location>
    <ligand>
        <name>FMN</name>
        <dbReference type="ChEBI" id="CHEBI:58210"/>
    </ligand>
</feature>
<dbReference type="InterPro" id="IPR004507">
    <property type="entry name" value="UbiX-like"/>
</dbReference>
<keyword evidence="1 5" id="KW-0637">Prenyltransferase</keyword>
<feature type="domain" description="Flavoprotein" evidence="6">
    <location>
        <begin position="2"/>
        <end position="172"/>
    </location>
</feature>
<evidence type="ECO:0000256" key="2">
    <source>
        <dbReference type="ARBA" id="ARBA00022630"/>
    </source>
</evidence>
<dbReference type="NCBIfam" id="NF004685">
    <property type="entry name" value="PRK06029.1"/>
    <property type="match status" value="1"/>
</dbReference>
<name>A0A1K1LHU3_9BACT</name>
<feature type="binding site" evidence="5">
    <location>
        <begin position="88"/>
        <end position="91"/>
    </location>
    <ligand>
        <name>FMN</name>
        <dbReference type="ChEBI" id="CHEBI:58210"/>
    </ligand>
</feature>
<evidence type="ECO:0000256" key="3">
    <source>
        <dbReference type="ARBA" id="ARBA00022643"/>
    </source>
</evidence>
<feature type="binding site" evidence="5">
    <location>
        <begin position="10"/>
        <end position="12"/>
    </location>
    <ligand>
        <name>FMN</name>
        <dbReference type="ChEBI" id="CHEBI:58210"/>
    </ligand>
</feature>
<dbReference type="GO" id="GO:0106141">
    <property type="term" value="F:flavin prenyltransferase activity"/>
    <property type="evidence" value="ECO:0007669"/>
    <property type="project" value="UniProtKB-EC"/>
</dbReference>
<dbReference type="GO" id="GO:0016829">
    <property type="term" value="F:lyase activity"/>
    <property type="evidence" value="ECO:0007669"/>
    <property type="project" value="UniProtKB-KW"/>
</dbReference>
<evidence type="ECO:0000313" key="8">
    <source>
        <dbReference type="Proteomes" id="UP000186323"/>
    </source>
</evidence>
<dbReference type="EC" id="2.5.1.129" evidence="5"/>
<dbReference type="AlphaFoldDB" id="A0A1K1LHU3"/>
<dbReference type="Proteomes" id="UP000186323">
    <property type="component" value="Chromosome I"/>
</dbReference>
<keyword evidence="3 5" id="KW-0288">FMN</keyword>
<dbReference type="NCBIfam" id="TIGR00421">
    <property type="entry name" value="ubiX_pad"/>
    <property type="match status" value="1"/>
</dbReference>
<comment type="function">
    <text evidence="5">Flavin prenyltransferase that catalyzes the synthesis of the prenylated FMN cofactor (prenyl-FMN) for 4-hydroxy-3-polyprenylbenzoic acid decarboxylase UbiD. The prenyltransferase is metal-independent and links a dimethylallyl moiety from dimethylallyl monophosphate (DMAP) to the flavin N5 and C6 atoms of FMN.</text>
</comment>
<evidence type="ECO:0000256" key="5">
    <source>
        <dbReference type="HAMAP-Rule" id="MF_01984"/>
    </source>
</evidence>
<keyword evidence="4 5" id="KW-0808">Transferase</keyword>
<protein>
    <recommendedName>
        <fullName evidence="5">Flavin prenyltransferase UbiX</fullName>
        <ecNumber evidence="5">2.5.1.129</ecNumber>
    </recommendedName>
</protein>
<dbReference type="EMBL" id="LT630450">
    <property type="protein sequence ID" value="SFV73038.1"/>
    <property type="molecule type" value="Genomic_DNA"/>
</dbReference>
<dbReference type="OrthoDB" id="9781577at2"/>